<dbReference type="SUPFAM" id="SSF49777">
    <property type="entry name" value="PEBP-like"/>
    <property type="match status" value="1"/>
</dbReference>
<protein>
    <recommendedName>
        <fullName evidence="1">Copper amine oxidase-like N-terminal domain-containing protein</fullName>
    </recommendedName>
</protein>
<accession>A0A229UHS0</accession>
<dbReference type="NCBIfam" id="TIGR00481">
    <property type="entry name" value="YbhB/YbcL family Raf kinase inhibitor-like protein"/>
    <property type="match status" value="1"/>
</dbReference>
<dbReference type="InterPro" id="IPR008914">
    <property type="entry name" value="PEBP"/>
</dbReference>
<dbReference type="InterPro" id="IPR005247">
    <property type="entry name" value="YbhB_YbcL/LppC-like"/>
</dbReference>
<dbReference type="InterPro" id="IPR012854">
    <property type="entry name" value="Cu_amine_oxidase-like_N"/>
</dbReference>
<evidence type="ECO:0000313" key="2">
    <source>
        <dbReference type="EMBL" id="OXM82954.1"/>
    </source>
</evidence>
<organism evidence="2 3">
    <name type="scientific">Paenibacillus rigui</name>
    <dbReference type="NCBI Taxonomy" id="554312"/>
    <lineage>
        <taxon>Bacteria</taxon>
        <taxon>Bacillati</taxon>
        <taxon>Bacillota</taxon>
        <taxon>Bacilli</taxon>
        <taxon>Bacillales</taxon>
        <taxon>Paenibacillaceae</taxon>
        <taxon>Paenibacillus</taxon>
    </lineage>
</organism>
<evidence type="ECO:0000313" key="3">
    <source>
        <dbReference type="Proteomes" id="UP000215509"/>
    </source>
</evidence>
<name>A0A229UHS0_9BACL</name>
<reference evidence="2 3" key="1">
    <citation type="submission" date="2017-07" db="EMBL/GenBank/DDBJ databases">
        <title>Genome sequencing and assembly of Paenibacillus rigui.</title>
        <authorList>
            <person name="Mayilraj S."/>
        </authorList>
    </citation>
    <scope>NUCLEOTIDE SEQUENCE [LARGE SCALE GENOMIC DNA]</scope>
    <source>
        <strain evidence="2 3">JCM 16352</strain>
    </source>
</reference>
<comment type="caution">
    <text evidence="2">The sequence shown here is derived from an EMBL/GenBank/DDBJ whole genome shotgun (WGS) entry which is preliminary data.</text>
</comment>
<dbReference type="PANTHER" id="PTHR30289:SF1">
    <property type="entry name" value="PEBP (PHOSPHATIDYLETHANOLAMINE-BINDING PROTEIN) FAMILY PROTEIN"/>
    <property type="match status" value="1"/>
</dbReference>
<sequence length="328" mass="35609">MKMEMKRIVGRKVWIQMALWGALCGLSVVPGYAAAEEAGAVQAPAAKDVVRNVSSYLQWNTPVNLQLEDKALPVQGAMINTVIMVPLRSVAEASGARLTWDEATRSVRIEGSQLSAVQKLGEKSVTVNGTSYELDHESMLSDGNLLVPARLLPLVLGLELRWDSASRTLALSSRHGSGGLTIRTEAFQLNGNIPVAYAHGGVPGGQNVSLPVSWSNAPAGTQSFAVVMYDIHPIADNYIHWSVIDLPADMQGLKEGEAGSLKAGRELNSYFGMEPPRYSGDHLYRVAVYALDTKKLDAAETPVFFEQLEPLLKEHMLGYAEVDGFFKQ</sequence>
<keyword evidence="3" id="KW-1185">Reference proteome</keyword>
<dbReference type="OrthoDB" id="9797506at2"/>
<dbReference type="CDD" id="cd00865">
    <property type="entry name" value="PEBP_bact_arch"/>
    <property type="match status" value="1"/>
</dbReference>
<dbReference type="Proteomes" id="UP000215509">
    <property type="component" value="Unassembled WGS sequence"/>
</dbReference>
<dbReference type="Gene3D" id="3.90.280.10">
    <property type="entry name" value="PEBP-like"/>
    <property type="match status" value="1"/>
</dbReference>
<dbReference type="InterPro" id="IPR036610">
    <property type="entry name" value="PEBP-like_sf"/>
</dbReference>
<dbReference type="Pfam" id="PF07833">
    <property type="entry name" value="Cu_amine_oxidN1"/>
    <property type="match status" value="1"/>
</dbReference>
<proteinExistence type="predicted"/>
<evidence type="ECO:0000259" key="1">
    <source>
        <dbReference type="Pfam" id="PF07833"/>
    </source>
</evidence>
<gene>
    <name evidence="2" type="ORF">CF651_28525</name>
</gene>
<dbReference type="PANTHER" id="PTHR30289">
    <property type="entry name" value="UNCHARACTERIZED PROTEIN YBCL-RELATED"/>
    <property type="match status" value="1"/>
</dbReference>
<dbReference type="AlphaFoldDB" id="A0A229UHS0"/>
<dbReference type="Gene3D" id="3.30.457.10">
    <property type="entry name" value="Copper amine oxidase-like, N-terminal domain"/>
    <property type="match status" value="1"/>
</dbReference>
<dbReference type="InterPro" id="IPR036582">
    <property type="entry name" value="Mao_N_sf"/>
</dbReference>
<dbReference type="SUPFAM" id="SSF55383">
    <property type="entry name" value="Copper amine oxidase, domain N"/>
    <property type="match status" value="1"/>
</dbReference>
<feature type="domain" description="Copper amine oxidase-like N-terminal" evidence="1">
    <location>
        <begin position="73"/>
        <end position="170"/>
    </location>
</feature>
<dbReference type="Pfam" id="PF01161">
    <property type="entry name" value="PBP"/>
    <property type="match status" value="1"/>
</dbReference>
<dbReference type="EMBL" id="NMQW01000053">
    <property type="protein sequence ID" value="OXM82954.1"/>
    <property type="molecule type" value="Genomic_DNA"/>
</dbReference>